<dbReference type="InterPro" id="IPR000719">
    <property type="entry name" value="Prot_kinase_dom"/>
</dbReference>
<dbReference type="Proteomes" id="UP000076798">
    <property type="component" value="Unassembled WGS sequence"/>
</dbReference>
<dbReference type="Gene3D" id="1.10.510.10">
    <property type="entry name" value="Transferase(Phosphotransferase) domain 1"/>
    <property type="match status" value="1"/>
</dbReference>
<evidence type="ECO:0000313" key="5">
    <source>
        <dbReference type="Proteomes" id="UP000076798"/>
    </source>
</evidence>
<keyword evidence="4" id="KW-0808">Transferase</keyword>
<proteinExistence type="predicted"/>
<evidence type="ECO:0000313" key="4">
    <source>
        <dbReference type="EMBL" id="KZT38293.1"/>
    </source>
</evidence>
<dbReference type="STRING" id="1314776.A0A166D9X9"/>
<dbReference type="SUPFAM" id="SSF56112">
    <property type="entry name" value="Protein kinase-like (PK-like)"/>
    <property type="match status" value="1"/>
</dbReference>
<dbReference type="EMBL" id="KV428066">
    <property type="protein sequence ID" value="KZT38293.1"/>
    <property type="molecule type" value="Genomic_DNA"/>
</dbReference>
<accession>A0A166D9X9</accession>
<dbReference type="PANTHER" id="PTHR24346">
    <property type="entry name" value="MAP/MICROTUBULE AFFINITY-REGULATING KINASE"/>
    <property type="match status" value="1"/>
</dbReference>
<dbReference type="Pfam" id="PF00069">
    <property type="entry name" value="Pkinase"/>
    <property type="match status" value="1"/>
</dbReference>
<feature type="domain" description="Protein kinase" evidence="3">
    <location>
        <begin position="11"/>
        <end position="282"/>
    </location>
</feature>
<dbReference type="InterPro" id="IPR011009">
    <property type="entry name" value="Kinase-like_dom_sf"/>
</dbReference>
<evidence type="ECO:0000259" key="3">
    <source>
        <dbReference type="PROSITE" id="PS50011"/>
    </source>
</evidence>
<evidence type="ECO:0000256" key="1">
    <source>
        <dbReference type="ARBA" id="ARBA00022741"/>
    </source>
</evidence>
<keyword evidence="5" id="KW-1185">Reference proteome</keyword>
<dbReference type="FunFam" id="1.10.510.10:FF:000571">
    <property type="entry name" value="Maternal embryonic leucine zipper kinase"/>
    <property type="match status" value="1"/>
</dbReference>
<evidence type="ECO:0000256" key="2">
    <source>
        <dbReference type="ARBA" id="ARBA00022840"/>
    </source>
</evidence>
<organism evidence="4 5">
    <name type="scientific">Sistotremastrum suecicum HHB10207 ss-3</name>
    <dbReference type="NCBI Taxonomy" id="1314776"/>
    <lineage>
        <taxon>Eukaryota</taxon>
        <taxon>Fungi</taxon>
        <taxon>Dikarya</taxon>
        <taxon>Basidiomycota</taxon>
        <taxon>Agaricomycotina</taxon>
        <taxon>Agaricomycetes</taxon>
        <taxon>Sistotremastrales</taxon>
        <taxon>Sistotremastraceae</taxon>
        <taxon>Sistotremastrum</taxon>
    </lineage>
</organism>
<dbReference type="GO" id="GO:0035556">
    <property type="term" value="P:intracellular signal transduction"/>
    <property type="evidence" value="ECO:0007669"/>
    <property type="project" value="TreeGrafter"/>
</dbReference>
<keyword evidence="2" id="KW-0067">ATP-binding</keyword>
<gene>
    <name evidence="4" type="ORF">SISSUDRAFT_1047246</name>
</gene>
<name>A0A166D9X9_9AGAM</name>
<dbReference type="GO" id="GO:0005524">
    <property type="term" value="F:ATP binding"/>
    <property type="evidence" value="ECO:0007669"/>
    <property type="project" value="UniProtKB-KW"/>
</dbReference>
<dbReference type="InterPro" id="IPR008271">
    <property type="entry name" value="Ser/Thr_kinase_AS"/>
</dbReference>
<keyword evidence="1" id="KW-0547">Nucleotide-binding</keyword>
<dbReference type="PROSITE" id="PS00108">
    <property type="entry name" value="PROTEIN_KINASE_ST"/>
    <property type="match status" value="1"/>
</dbReference>
<keyword evidence="4" id="KW-0418">Kinase</keyword>
<reference evidence="4 5" key="1">
    <citation type="journal article" date="2016" name="Mol. Biol. Evol.">
        <title>Comparative Genomics of Early-Diverging Mushroom-Forming Fungi Provides Insights into the Origins of Lignocellulose Decay Capabilities.</title>
        <authorList>
            <person name="Nagy L.G."/>
            <person name="Riley R."/>
            <person name="Tritt A."/>
            <person name="Adam C."/>
            <person name="Daum C."/>
            <person name="Floudas D."/>
            <person name="Sun H."/>
            <person name="Yadav J.S."/>
            <person name="Pangilinan J."/>
            <person name="Larsson K.H."/>
            <person name="Matsuura K."/>
            <person name="Barry K."/>
            <person name="Labutti K."/>
            <person name="Kuo R."/>
            <person name="Ohm R.A."/>
            <person name="Bhattacharya S.S."/>
            <person name="Shirouzu T."/>
            <person name="Yoshinaga Y."/>
            <person name="Martin F.M."/>
            <person name="Grigoriev I.V."/>
            <person name="Hibbett D.S."/>
        </authorList>
    </citation>
    <scope>NUCLEOTIDE SEQUENCE [LARGE SCALE GENOMIC DNA]</scope>
    <source>
        <strain evidence="4 5">HHB10207 ss-3</strain>
    </source>
</reference>
<dbReference type="SMART" id="SM00220">
    <property type="entry name" value="S_TKc"/>
    <property type="match status" value="1"/>
</dbReference>
<sequence length="478" mass="53041">MPLKYPSVYGYTLGTQLAEGGFSKVFLATAKDTGRSAACKVVALTRQTTKAERKALEKEIQIHSALKHDHIIELLKASVVEPSSDNEQGRGYVPGVYILLEIAAGGDLFDKIAPDVGISDELAHLYFGQMVAGISYIHSQGICHRDLKPENILLSGTGQVKISDFGLASVFALRGQTRLLSERCGSLPYVAPELSLEAPYKAEPVDCWGLGVILFTLISGNTPWDEPTTHSPEYRRYMSGEIWREEPWTRITGDRKSLITGLLTVDPNARMTLNNVFAHPWCLRPSQLMNLKSSALANVINQSLQQNGDLEIANPPQITGEIYSDMDVDGDIPMSGMQTQFTQSLYLFSQTQSGTKYNAHLTRFYARLPPAPLVLAIQDALLALGVKTKPPPLPPPESDEWNELRKVSMKVGGYDRRKEVFKGYVEVESFEYGSFEGGSLVVMKRDKGNPISWRQLWKALINSEGVEQHVLRRNRAQT</sequence>
<protein>
    <submittedName>
        <fullName evidence="4">Pkinase-domain-containing protein</fullName>
    </submittedName>
</protein>
<dbReference type="GO" id="GO:0004674">
    <property type="term" value="F:protein serine/threonine kinase activity"/>
    <property type="evidence" value="ECO:0007669"/>
    <property type="project" value="TreeGrafter"/>
</dbReference>
<dbReference type="AlphaFoldDB" id="A0A166D9X9"/>
<dbReference type="GO" id="GO:0005737">
    <property type="term" value="C:cytoplasm"/>
    <property type="evidence" value="ECO:0007669"/>
    <property type="project" value="TreeGrafter"/>
</dbReference>
<dbReference type="PROSITE" id="PS50011">
    <property type="entry name" value="PROTEIN_KINASE_DOM"/>
    <property type="match status" value="1"/>
</dbReference>
<dbReference type="OrthoDB" id="539158at2759"/>
<dbReference type="PANTHER" id="PTHR24346:SF110">
    <property type="entry name" value="NON-SPECIFIC SERINE_THREONINE PROTEIN KINASE"/>
    <property type="match status" value="1"/>
</dbReference>